<reference evidence="2 3" key="1">
    <citation type="submission" date="2020-08" db="EMBL/GenBank/DDBJ databases">
        <title>Genomic Encyclopedia of Type Strains, Phase IV (KMG-IV): sequencing the most valuable type-strain genomes for metagenomic binning, comparative biology and taxonomic classification.</title>
        <authorList>
            <person name="Goeker M."/>
        </authorList>
    </citation>
    <scope>NUCLEOTIDE SEQUENCE [LARGE SCALE GENOMIC DNA]</scope>
    <source>
        <strain evidence="2 3">DSM 15581</strain>
    </source>
</reference>
<evidence type="ECO:0000313" key="2">
    <source>
        <dbReference type="EMBL" id="MBB3876133.1"/>
    </source>
</evidence>
<gene>
    <name evidence="2" type="ORF">GGR47_002379</name>
</gene>
<feature type="region of interest" description="Disordered" evidence="1">
    <location>
        <begin position="217"/>
        <end position="247"/>
    </location>
</feature>
<protein>
    <submittedName>
        <fullName evidence="2">Uncharacterized protein</fullName>
    </submittedName>
</protein>
<dbReference type="RefSeq" id="WP_147035285.1">
    <property type="nucleotide sequence ID" value="NZ_JACIDB010000004.1"/>
</dbReference>
<evidence type="ECO:0000256" key="1">
    <source>
        <dbReference type="SAM" id="MobiDB-lite"/>
    </source>
</evidence>
<accession>A0AAW3TR24</accession>
<keyword evidence="3" id="KW-1185">Reference proteome</keyword>
<dbReference type="EMBL" id="JACIDB010000004">
    <property type="protein sequence ID" value="MBB3876133.1"/>
    <property type="molecule type" value="Genomic_DNA"/>
</dbReference>
<sequence>MPANQSTPEVTFDIRRNPESIWLSPICDDTADHGDGRTWASPAPEEVCEDPECGEPWVRYVREDLASPARGGDELRATAQFLSDRLDDLEWMDGDLESTLRDFMGHVDPAHARLKSALASTDMAGAGDVDAAIAVVRAHATRIGVPSITIAADHLASVGKPIVNAGQGEPCDFYLGDCVRCGKRADRDNQLEPCARPRRSAPQVEGLTSERRDDYRGWQIEHNPPPIPTRAFDWTATHPSFDGEGDTRQVWGATWDAVRAEIDTWHEENAA</sequence>
<dbReference type="AlphaFoldDB" id="A0AAW3TR24"/>
<comment type="caution">
    <text evidence="2">The sequence shown here is derived from an EMBL/GenBank/DDBJ whole genome shotgun (WGS) entry which is preliminary data.</text>
</comment>
<dbReference type="Proteomes" id="UP000528945">
    <property type="component" value="Unassembled WGS sequence"/>
</dbReference>
<proteinExistence type="predicted"/>
<name>A0AAW3TR24_9SPHN</name>
<evidence type="ECO:0000313" key="3">
    <source>
        <dbReference type="Proteomes" id="UP000528945"/>
    </source>
</evidence>
<organism evidence="2 3">
    <name type="scientific">Sphingomonas aquatilis</name>
    <dbReference type="NCBI Taxonomy" id="93063"/>
    <lineage>
        <taxon>Bacteria</taxon>
        <taxon>Pseudomonadati</taxon>
        <taxon>Pseudomonadota</taxon>
        <taxon>Alphaproteobacteria</taxon>
        <taxon>Sphingomonadales</taxon>
        <taxon>Sphingomonadaceae</taxon>
        <taxon>Sphingomonas</taxon>
    </lineage>
</organism>